<proteinExistence type="inferred from homology"/>
<dbReference type="SUPFAM" id="SSF55031">
    <property type="entry name" value="Bacterial exopeptidase dimerisation domain"/>
    <property type="match status" value="1"/>
</dbReference>
<dbReference type="GO" id="GO:0016805">
    <property type="term" value="F:dipeptidase activity"/>
    <property type="evidence" value="ECO:0007669"/>
    <property type="project" value="InterPro"/>
</dbReference>
<dbReference type="Pfam" id="PF01546">
    <property type="entry name" value="Peptidase_M20"/>
    <property type="match status" value="1"/>
</dbReference>
<evidence type="ECO:0000313" key="3">
    <source>
        <dbReference type="EMBL" id="KAK2179008.1"/>
    </source>
</evidence>
<dbReference type="InterPro" id="IPR002933">
    <property type="entry name" value="Peptidase_M20"/>
</dbReference>
<dbReference type="Pfam" id="PF07687">
    <property type="entry name" value="M20_dimer"/>
    <property type="match status" value="1"/>
</dbReference>
<evidence type="ECO:0000313" key="4">
    <source>
        <dbReference type="Proteomes" id="UP001209878"/>
    </source>
</evidence>
<dbReference type="NCBIfam" id="TIGR01891">
    <property type="entry name" value="amidohydrolases"/>
    <property type="match status" value="1"/>
</dbReference>
<evidence type="ECO:0000259" key="2">
    <source>
        <dbReference type="Pfam" id="PF07687"/>
    </source>
</evidence>
<dbReference type="FunFam" id="3.30.70.360:FF:000004">
    <property type="entry name" value="Peptidase M20 domain-containing protein 2"/>
    <property type="match status" value="1"/>
</dbReference>
<dbReference type="InterPro" id="IPR017144">
    <property type="entry name" value="Xaa-Arg_dipeptidase"/>
</dbReference>
<dbReference type="InterPro" id="IPR036264">
    <property type="entry name" value="Bact_exopeptidase_dim_dom"/>
</dbReference>
<comment type="similarity">
    <text evidence="1">Belongs to the peptidase M20A family.</text>
</comment>
<dbReference type="Gene3D" id="3.30.70.360">
    <property type="match status" value="1"/>
</dbReference>
<comment type="caution">
    <text evidence="3">The sequence shown here is derived from an EMBL/GenBank/DDBJ whole genome shotgun (WGS) entry which is preliminary data.</text>
</comment>
<dbReference type="Gene3D" id="3.40.630.10">
    <property type="entry name" value="Zn peptidases"/>
    <property type="match status" value="1"/>
</dbReference>
<evidence type="ECO:0000256" key="1">
    <source>
        <dbReference type="PIRNR" id="PIRNR037226"/>
    </source>
</evidence>
<keyword evidence="4" id="KW-1185">Reference proteome</keyword>
<dbReference type="InterPro" id="IPR011650">
    <property type="entry name" value="Peptidase_M20_dimer"/>
</dbReference>
<gene>
    <name evidence="3" type="ORF">NP493_519g05002</name>
</gene>
<dbReference type="AlphaFoldDB" id="A0AAD9KY86"/>
<organism evidence="3 4">
    <name type="scientific">Ridgeia piscesae</name>
    <name type="common">Tubeworm</name>
    <dbReference type="NCBI Taxonomy" id="27915"/>
    <lineage>
        <taxon>Eukaryota</taxon>
        <taxon>Metazoa</taxon>
        <taxon>Spiralia</taxon>
        <taxon>Lophotrochozoa</taxon>
        <taxon>Annelida</taxon>
        <taxon>Polychaeta</taxon>
        <taxon>Sedentaria</taxon>
        <taxon>Canalipalpata</taxon>
        <taxon>Sabellida</taxon>
        <taxon>Siboglinidae</taxon>
        <taxon>Ridgeia</taxon>
    </lineage>
</organism>
<dbReference type="PIRSF" id="PIRSF037226">
    <property type="entry name" value="Amidohydrolase_ACY1L2_prd"/>
    <property type="match status" value="1"/>
</dbReference>
<reference evidence="3" key="1">
    <citation type="journal article" date="2023" name="Mol. Biol. Evol.">
        <title>Third-Generation Sequencing Reveals the Adaptive Role of the Epigenome in Three Deep-Sea Polychaetes.</title>
        <authorList>
            <person name="Perez M."/>
            <person name="Aroh O."/>
            <person name="Sun Y."/>
            <person name="Lan Y."/>
            <person name="Juniper S.K."/>
            <person name="Young C.R."/>
            <person name="Angers B."/>
            <person name="Qian P.Y."/>
        </authorList>
    </citation>
    <scope>NUCLEOTIDE SEQUENCE</scope>
    <source>
        <strain evidence="3">R07B-5</strain>
    </source>
</reference>
<dbReference type="InterPro" id="IPR052030">
    <property type="entry name" value="Peptidase_M20/M20A_hydrolases"/>
</dbReference>
<feature type="domain" description="Peptidase M20 dimerisation" evidence="2">
    <location>
        <begin position="180"/>
        <end position="271"/>
    </location>
</feature>
<protein>
    <recommendedName>
        <fullName evidence="1">Peptidase M20 domain-containing protein 2</fullName>
    </recommendedName>
</protein>
<name>A0AAD9KY86_RIDPI</name>
<dbReference type="EMBL" id="JAODUO010000519">
    <property type="protein sequence ID" value="KAK2179008.1"/>
    <property type="molecule type" value="Genomic_DNA"/>
</dbReference>
<dbReference type="SUPFAM" id="SSF53187">
    <property type="entry name" value="Zn-dependent exopeptidases"/>
    <property type="match status" value="1"/>
</dbReference>
<dbReference type="PANTHER" id="PTHR30575">
    <property type="entry name" value="PEPTIDASE M20"/>
    <property type="match status" value="1"/>
</dbReference>
<dbReference type="PANTHER" id="PTHR30575:SF0">
    <property type="entry name" value="XAA-ARG DIPEPTIDASE"/>
    <property type="match status" value="1"/>
</dbReference>
<dbReference type="InterPro" id="IPR017439">
    <property type="entry name" value="Amidohydrolase"/>
</dbReference>
<dbReference type="CDD" id="cd05672">
    <property type="entry name" value="M20_ACY1L2-like"/>
    <property type="match status" value="1"/>
</dbReference>
<accession>A0AAD9KY86</accession>
<dbReference type="Proteomes" id="UP001209878">
    <property type="component" value="Unassembled WGS sequence"/>
</dbReference>
<sequence>MDTAARLKTLSDAAIDAAAGQLAELSRDIWSHPELNYEEKHAHFVLTAFLEDHGLRPQRHYVVDTAFRAEFGGEDGGPNVAVLCEYDALPELGHACGHNLIAEVGVGAALGIKAALEEALKEGRNLGKLTVFGTPAEEGGGGKIKLLDAGAFRDVDCSLMAHPADANLVDFGYVAITEVAVVYRGKASHAAASPWEGVNALDAAVTAYSSVSCLRQQMKPDWRVHGVITNGGVKPNIIPEKAELLYYIRAPTLQDRDILATKVYACFNAAATATGCSVEIKCIHQYDNMIHNEAMTSVYRDNMARYGVEEPPADHLAWKQVASSDVGNVSQAVPSIAPVFAIGTRDMPHSRGFAEAAGGPAAQAYTLVQAKLLAATAIDLYCTPRHVDTAKEQFEKYTSEGL</sequence>